<evidence type="ECO:0000313" key="3">
    <source>
        <dbReference type="EMBL" id="NAR73232.1"/>
    </source>
</evidence>
<reference evidence="3 5" key="2">
    <citation type="submission" date="2019-12" db="EMBL/GenBank/DDBJ databases">
        <title>Acinetobacter haemolyticus comparative genomics.</title>
        <authorList>
            <person name="Castro-Jaimes S."/>
            <person name="Bello-Lopez E."/>
            <person name="Velazquez-Acosta C."/>
            <person name="Volkow-Fernandez P."/>
            <person name="Lozano-Zarain P."/>
            <person name="Castillo Ramirez S."/>
            <person name="Cevallos M.A."/>
        </authorList>
    </citation>
    <scope>NUCLEOTIDE SEQUENCE [LARGE SCALE GENOMIC DNA]</scope>
    <source>
        <strain evidence="3 5">AN10</strain>
    </source>
</reference>
<dbReference type="Pfam" id="PF02649">
    <property type="entry name" value="GCHY-1"/>
    <property type="match status" value="1"/>
</dbReference>
<evidence type="ECO:0000313" key="4">
    <source>
        <dbReference type="EMBL" id="QHI13029.1"/>
    </source>
</evidence>
<dbReference type="NCBIfam" id="NF010200">
    <property type="entry name" value="PRK13674.1-1"/>
    <property type="match status" value="1"/>
</dbReference>
<comment type="similarity">
    <text evidence="2">Belongs to the GTP cyclohydrolase IV family.</text>
</comment>
<dbReference type="InterPro" id="IPR022838">
    <property type="entry name" value="GTP_cyclohydrolase_FolE2"/>
</dbReference>
<protein>
    <recommendedName>
        <fullName evidence="2">GTP cyclohydrolase FolE2</fullName>
        <ecNumber evidence="2">3.5.4.16</ecNumber>
    </recommendedName>
</protein>
<organism evidence="4 6">
    <name type="scientific">Acinetobacter haemolyticus</name>
    <dbReference type="NCBI Taxonomy" id="29430"/>
    <lineage>
        <taxon>Bacteria</taxon>
        <taxon>Pseudomonadati</taxon>
        <taxon>Pseudomonadota</taxon>
        <taxon>Gammaproteobacteria</taxon>
        <taxon>Moraxellales</taxon>
        <taxon>Moraxellaceae</taxon>
        <taxon>Acinetobacter</taxon>
    </lineage>
</organism>
<dbReference type="Proteomes" id="UP000463868">
    <property type="component" value="Chromosome"/>
</dbReference>
<evidence type="ECO:0000313" key="5">
    <source>
        <dbReference type="Proteomes" id="UP000451048"/>
    </source>
</evidence>
<dbReference type="EC" id="3.5.4.16" evidence="2"/>
<dbReference type="HAMAP" id="MF_01527_B">
    <property type="entry name" value="GTP_cyclohydrol_B"/>
    <property type="match status" value="1"/>
</dbReference>
<dbReference type="RefSeq" id="WP_005089918.1">
    <property type="nucleotide sequence ID" value="NZ_CAXNZT010000006.1"/>
</dbReference>
<reference evidence="4 6" key="1">
    <citation type="submission" date="2018-08" db="EMBL/GenBank/DDBJ databases">
        <title>Analysis of the genomic diversity of Mexican Acinetobacter haemolyticus clinical isolates.</title>
        <authorList>
            <person name="Castro-Jaimes S."/>
            <person name="Cevallos M.A."/>
        </authorList>
    </citation>
    <scope>NUCLEOTIDE SEQUENCE [LARGE SCALE GENOMIC DNA]</scope>
    <source>
        <strain evidence="4 6">AN43</strain>
    </source>
</reference>
<evidence type="ECO:0000256" key="2">
    <source>
        <dbReference type="HAMAP-Rule" id="MF_01527"/>
    </source>
</evidence>
<dbReference type="EMBL" id="WTTO01000014">
    <property type="protein sequence ID" value="NAR73232.1"/>
    <property type="molecule type" value="Genomic_DNA"/>
</dbReference>
<comment type="catalytic activity">
    <reaction evidence="2">
        <text>GTP + H2O = 7,8-dihydroneopterin 3'-triphosphate + formate + H(+)</text>
        <dbReference type="Rhea" id="RHEA:17473"/>
        <dbReference type="ChEBI" id="CHEBI:15377"/>
        <dbReference type="ChEBI" id="CHEBI:15378"/>
        <dbReference type="ChEBI" id="CHEBI:15740"/>
        <dbReference type="ChEBI" id="CHEBI:37565"/>
        <dbReference type="ChEBI" id="CHEBI:58462"/>
        <dbReference type="EC" id="3.5.4.16"/>
    </reaction>
</comment>
<dbReference type="PANTHER" id="PTHR36445">
    <property type="entry name" value="GTP CYCLOHYDROLASE MPTA"/>
    <property type="match status" value="1"/>
</dbReference>
<evidence type="ECO:0000313" key="6">
    <source>
        <dbReference type="Proteomes" id="UP000463868"/>
    </source>
</evidence>
<dbReference type="EMBL" id="CP031976">
    <property type="protein sequence ID" value="QHI13029.1"/>
    <property type="molecule type" value="Genomic_DNA"/>
</dbReference>
<dbReference type="Proteomes" id="UP000451048">
    <property type="component" value="Unassembled WGS sequence"/>
</dbReference>
<evidence type="ECO:0000256" key="1">
    <source>
        <dbReference type="ARBA" id="ARBA00022801"/>
    </source>
</evidence>
<dbReference type="PANTHER" id="PTHR36445:SF1">
    <property type="entry name" value="GTP CYCLOHYDROLASE MPTA"/>
    <property type="match status" value="1"/>
</dbReference>
<comment type="function">
    <text evidence="2">Converts GTP to 7,8-dihydroneopterin triphosphate.</text>
</comment>
<proteinExistence type="inferred from homology"/>
<dbReference type="AlphaFoldDB" id="A0A380UKS5"/>
<name>A0A380UKS5_ACIHA</name>
<accession>A0A380UKS5</accession>
<keyword evidence="1 2" id="KW-0378">Hydrolase</keyword>
<dbReference type="Gene3D" id="3.10.270.10">
    <property type="entry name" value="Urate Oxidase"/>
    <property type="match status" value="1"/>
</dbReference>
<comment type="pathway">
    <text evidence="2">Cofactor biosynthesis; 7,8-dihydroneopterin triphosphate biosynthesis; 7,8-dihydroneopterin triphosphate from GTP: step 1/1.</text>
</comment>
<feature type="site" description="May be catalytically important" evidence="2">
    <location>
        <position position="152"/>
    </location>
</feature>
<dbReference type="UniPathway" id="UPA00848">
    <property type="reaction ID" value="UER00151"/>
</dbReference>
<sequence length="300" mass="33948">MNLALPDISAESTLPKANSHCLDWVGMEKIALPVRIENTLCQSQINAYVSLDDPLAKGIHMSRLYTRLLELSSIENLNLIDLQSLLQDFLESHRDLSKHAKIEIHSELYIERPALISKLSGWKSYPFVLSCQLLDGQFLAELKVEIPYSSTCPCSAALARNIIQQRFESALNNQDIRLDQQEILDWLSSTDAIAATPHSQRSFAILNFRLDQNIQHIPLILFINQAEQALMTPVQTAVKRIDEQAFAIANGQNLMFCEDALRRLYGTFLNHKSINGFNFKVIHAESLHAHDAVAQGSWQW</sequence>
<dbReference type="InterPro" id="IPR003801">
    <property type="entry name" value="GTP_cyclohydrolase_FolE2/MptA"/>
</dbReference>
<dbReference type="GO" id="GO:0003934">
    <property type="term" value="F:GTP cyclohydrolase I activity"/>
    <property type="evidence" value="ECO:0007669"/>
    <property type="project" value="UniProtKB-UniRule"/>
</dbReference>
<gene>
    <name evidence="2" type="primary">folE2</name>
    <name evidence="4" type="ORF">AhaeAN43_06395</name>
    <name evidence="3" type="ORF">GPS52_06930</name>
</gene>
<dbReference type="GO" id="GO:0046654">
    <property type="term" value="P:tetrahydrofolate biosynthetic process"/>
    <property type="evidence" value="ECO:0007669"/>
    <property type="project" value="UniProtKB-UniRule"/>
</dbReference>